<dbReference type="GO" id="GO:0055085">
    <property type="term" value="P:transmembrane transport"/>
    <property type="evidence" value="ECO:0007669"/>
    <property type="project" value="InterPro"/>
</dbReference>
<dbReference type="SUPFAM" id="SSF161098">
    <property type="entry name" value="MetI-like"/>
    <property type="match status" value="1"/>
</dbReference>
<sequence>MKRFSIGRFSYLAFVTLIFAFVIAPLLVIVWASFFSDRILTFPPSGYTLSWFVRAWDLQDFASGFATSLQVGACATLGSLLLGVPAALAIERFAFPGRETVRQLLLSPMYVPAIVAGAAVYIYFIQIEMMAGVQFAATFHGLVIAHTLVALPWTMRLVCASLVTANAASEEAARSLGANALQTFFLVTLPTIRPGMIAAAMFAFIASFSDLEKSLFLVGPGQTTLPISILNYLEWNLDSTIAAVATVQIAVIGAALLISDRFVNLGKAF</sequence>
<keyword evidence="3" id="KW-1003">Cell membrane</keyword>
<feature type="transmembrane region" description="Helical" evidence="8">
    <location>
        <begin position="61"/>
        <end position="84"/>
    </location>
</feature>
<keyword evidence="2 8" id="KW-0813">Transport</keyword>
<dbReference type="PROSITE" id="PS50928">
    <property type="entry name" value="ABC_TM1"/>
    <property type="match status" value="1"/>
</dbReference>
<evidence type="ECO:0000313" key="10">
    <source>
        <dbReference type="EMBL" id="XBP73119.1"/>
    </source>
</evidence>
<keyword evidence="7 8" id="KW-0472">Membrane</keyword>
<keyword evidence="6 8" id="KW-1133">Transmembrane helix</keyword>
<dbReference type="Pfam" id="PF00528">
    <property type="entry name" value="BPD_transp_1"/>
    <property type="match status" value="1"/>
</dbReference>
<accession>A0AAU7LZT4</accession>
<evidence type="ECO:0000256" key="8">
    <source>
        <dbReference type="RuleBase" id="RU363032"/>
    </source>
</evidence>
<evidence type="ECO:0000259" key="9">
    <source>
        <dbReference type="PROSITE" id="PS50928"/>
    </source>
</evidence>
<dbReference type="PANTHER" id="PTHR43357:SF4">
    <property type="entry name" value="INNER MEMBRANE ABC TRANSPORTER PERMEASE PROTEIN YDCV"/>
    <property type="match status" value="1"/>
</dbReference>
<evidence type="ECO:0000256" key="5">
    <source>
        <dbReference type="ARBA" id="ARBA00022692"/>
    </source>
</evidence>
<comment type="similarity">
    <text evidence="8">Belongs to the binding-protein-dependent transport system permease family.</text>
</comment>
<keyword evidence="10" id="KW-0614">Plasmid</keyword>
<dbReference type="GO" id="GO:0005886">
    <property type="term" value="C:plasma membrane"/>
    <property type="evidence" value="ECO:0007669"/>
    <property type="project" value="UniProtKB-SubCell"/>
</dbReference>
<dbReference type="AlphaFoldDB" id="A0AAU7LZT4"/>
<proteinExistence type="inferred from homology"/>
<evidence type="ECO:0000256" key="3">
    <source>
        <dbReference type="ARBA" id="ARBA00022475"/>
    </source>
</evidence>
<keyword evidence="4" id="KW-0997">Cell inner membrane</keyword>
<protein>
    <submittedName>
        <fullName evidence="10">ABC transporter permease</fullName>
    </submittedName>
</protein>
<dbReference type="InterPro" id="IPR000515">
    <property type="entry name" value="MetI-like"/>
</dbReference>
<dbReference type="EMBL" id="CP157679">
    <property type="protein sequence ID" value="XBP73119.1"/>
    <property type="molecule type" value="Genomic_DNA"/>
</dbReference>
<dbReference type="InterPro" id="IPR035906">
    <property type="entry name" value="MetI-like_sf"/>
</dbReference>
<dbReference type="RefSeq" id="WP_349283091.1">
    <property type="nucleotide sequence ID" value="NZ_CP157679.1"/>
</dbReference>
<feature type="transmembrane region" description="Helical" evidence="8">
    <location>
        <begin position="104"/>
        <end position="125"/>
    </location>
</feature>
<evidence type="ECO:0000256" key="4">
    <source>
        <dbReference type="ARBA" id="ARBA00022519"/>
    </source>
</evidence>
<evidence type="ECO:0000256" key="7">
    <source>
        <dbReference type="ARBA" id="ARBA00023136"/>
    </source>
</evidence>
<reference evidence="10" key="1">
    <citation type="submission" date="2024-05" db="EMBL/GenBank/DDBJ databases">
        <authorList>
            <person name="Bunk B."/>
            <person name="Swiderski J."/>
            <person name="Sproer C."/>
            <person name="Thiel V."/>
        </authorList>
    </citation>
    <scope>NUCLEOTIDE SEQUENCE</scope>
    <source>
        <strain evidence="10">DSM 17735</strain>
        <plasmid evidence="10">p4</plasmid>
    </source>
</reference>
<dbReference type="PANTHER" id="PTHR43357">
    <property type="entry name" value="INNER MEMBRANE ABC TRANSPORTER PERMEASE PROTEIN YDCV"/>
    <property type="match status" value="1"/>
</dbReference>
<geneLocation type="plasmid" evidence="10">
    <name>p4</name>
</geneLocation>
<name>A0AAU7LZT4_9BURK</name>
<gene>
    <name evidence="10" type="ORF">ABLV49_25255</name>
</gene>
<evidence type="ECO:0000256" key="6">
    <source>
        <dbReference type="ARBA" id="ARBA00022989"/>
    </source>
</evidence>
<keyword evidence="5 8" id="KW-0812">Transmembrane</keyword>
<evidence type="ECO:0000256" key="1">
    <source>
        <dbReference type="ARBA" id="ARBA00004429"/>
    </source>
</evidence>
<feature type="transmembrane region" description="Helical" evidence="8">
    <location>
        <begin position="12"/>
        <end position="34"/>
    </location>
</feature>
<dbReference type="CDD" id="cd06261">
    <property type="entry name" value="TM_PBP2"/>
    <property type="match status" value="1"/>
</dbReference>
<feature type="transmembrane region" description="Helical" evidence="8">
    <location>
        <begin position="184"/>
        <end position="208"/>
    </location>
</feature>
<evidence type="ECO:0000256" key="2">
    <source>
        <dbReference type="ARBA" id="ARBA00022448"/>
    </source>
</evidence>
<feature type="domain" description="ABC transmembrane type-1" evidence="9">
    <location>
        <begin position="65"/>
        <end position="259"/>
    </location>
</feature>
<comment type="subcellular location">
    <subcellularLocation>
        <location evidence="1">Cell inner membrane</location>
        <topology evidence="1">Multi-pass membrane protein</topology>
    </subcellularLocation>
    <subcellularLocation>
        <location evidence="8">Cell membrane</location>
        <topology evidence="8">Multi-pass membrane protein</topology>
    </subcellularLocation>
</comment>
<feature type="transmembrane region" description="Helical" evidence="8">
    <location>
        <begin position="240"/>
        <end position="259"/>
    </location>
</feature>
<organism evidence="10">
    <name type="scientific">Polaromonas hydrogenivorans</name>
    <dbReference type="NCBI Taxonomy" id="335476"/>
    <lineage>
        <taxon>Bacteria</taxon>
        <taxon>Pseudomonadati</taxon>
        <taxon>Pseudomonadota</taxon>
        <taxon>Betaproteobacteria</taxon>
        <taxon>Burkholderiales</taxon>
        <taxon>Comamonadaceae</taxon>
        <taxon>Polaromonas</taxon>
    </lineage>
</organism>
<dbReference type="Gene3D" id="1.10.3720.10">
    <property type="entry name" value="MetI-like"/>
    <property type="match status" value="1"/>
</dbReference>